<feature type="domain" description="AAA+ ATPase" evidence="13">
    <location>
        <begin position="97"/>
        <end position="226"/>
    </location>
</feature>
<evidence type="ECO:0000256" key="1">
    <source>
        <dbReference type="ARBA" id="ARBA00004434"/>
    </source>
</evidence>
<evidence type="ECO:0000256" key="6">
    <source>
        <dbReference type="ARBA" id="ARBA00022801"/>
    </source>
</evidence>
<evidence type="ECO:0000256" key="5">
    <source>
        <dbReference type="ARBA" id="ARBA00022792"/>
    </source>
</evidence>
<evidence type="ECO:0000313" key="14">
    <source>
        <dbReference type="EMBL" id="EGG24979.1"/>
    </source>
</evidence>
<evidence type="ECO:0000256" key="8">
    <source>
        <dbReference type="ARBA" id="ARBA00022989"/>
    </source>
</evidence>
<keyword evidence="4 12" id="KW-0547">Nucleotide-binding</keyword>
<dbReference type="InterPro" id="IPR003959">
    <property type="entry name" value="ATPase_AAA_core"/>
</dbReference>
<dbReference type="GO" id="GO:0016887">
    <property type="term" value="F:ATP hydrolysis activity"/>
    <property type="evidence" value="ECO:0007669"/>
    <property type="project" value="InterPro"/>
</dbReference>
<accession>F4PGZ5</accession>
<dbReference type="SUPFAM" id="SSF52540">
    <property type="entry name" value="P-loop containing nucleoside triphosphate hydrolases"/>
    <property type="match status" value="1"/>
</dbReference>
<evidence type="ECO:0000313" key="15">
    <source>
        <dbReference type="Proteomes" id="UP000007797"/>
    </source>
</evidence>
<keyword evidence="10" id="KW-0472">Membrane</keyword>
<evidence type="ECO:0000259" key="13">
    <source>
        <dbReference type="SMART" id="SM00382"/>
    </source>
</evidence>
<dbReference type="InterPro" id="IPR014851">
    <property type="entry name" value="BCS1_N"/>
</dbReference>
<evidence type="ECO:0000256" key="3">
    <source>
        <dbReference type="ARBA" id="ARBA00022692"/>
    </source>
</evidence>
<evidence type="ECO:0000256" key="10">
    <source>
        <dbReference type="ARBA" id="ARBA00023136"/>
    </source>
</evidence>
<evidence type="ECO:0000256" key="4">
    <source>
        <dbReference type="ARBA" id="ARBA00022741"/>
    </source>
</evidence>
<dbReference type="STRING" id="1054147.F4PGZ5"/>
<dbReference type="Pfam" id="PF08740">
    <property type="entry name" value="BCS1_N"/>
    <property type="match status" value="1"/>
</dbReference>
<keyword evidence="8" id="KW-1133">Transmembrane helix</keyword>
<dbReference type="CDD" id="cd19510">
    <property type="entry name" value="RecA-like_BCS1"/>
    <property type="match status" value="1"/>
</dbReference>
<dbReference type="InterPro" id="IPR050747">
    <property type="entry name" value="Mitochondrial_chaperone_BCS1"/>
</dbReference>
<dbReference type="Pfam" id="PF25426">
    <property type="entry name" value="AAA_lid_BCS1"/>
    <property type="match status" value="1"/>
</dbReference>
<keyword evidence="15" id="KW-1185">Reference proteome</keyword>
<sequence>MASGAPFESIVLTVFGNDGNVIQQLVTDAMELSLRRDEGKTVIYISSGGSWERFGTPRTARSLDSVILPQQGKDGLVSDIRDFLSSEEWFRNRGIPYRRGYLLHGPPGNGKSSLVNAIAGELKLDICIVSLSNSEMDDHQFNSLLNNAPPKSILLIEDVDAAFSRRSASSEVSSKLSFSGILNALDGVASQEGRILFMTTNHLEVLDSALIREGRVDLKIQISNATKQQAQQLFTYFYSLDNQNPSNLEMATQFASKITDYSLSMSQIQGFLLQYKSSPQKALKHINKLIPVSLV</sequence>
<dbReference type="KEGG" id="dfa:DFA_03225"/>
<dbReference type="SMART" id="SM00382">
    <property type="entry name" value="AAA"/>
    <property type="match status" value="1"/>
</dbReference>
<dbReference type="Gene3D" id="3.40.50.300">
    <property type="entry name" value="P-loop containing nucleotide triphosphate hydrolases"/>
    <property type="match status" value="1"/>
</dbReference>
<organism evidence="14 15">
    <name type="scientific">Cavenderia fasciculata</name>
    <name type="common">Slime mold</name>
    <name type="synonym">Dictyostelium fasciculatum</name>
    <dbReference type="NCBI Taxonomy" id="261658"/>
    <lineage>
        <taxon>Eukaryota</taxon>
        <taxon>Amoebozoa</taxon>
        <taxon>Evosea</taxon>
        <taxon>Eumycetozoa</taxon>
        <taxon>Dictyostelia</taxon>
        <taxon>Acytosteliales</taxon>
        <taxon>Cavenderiaceae</taxon>
        <taxon>Cavenderia</taxon>
    </lineage>
</organism>
<keyword evidence="6" id="KW-0378">Hydrolase</keyword>
<name>F4PGZ5_CACFS</name>
<comment type="catalytic activity">
    <reaction evidence="11">
        <text>ATP + H2O = ADP + phosphate + H(+)</text>
        <dbReference type="Rhea" id="RHEA:13065"/>
        <dbReference type="ChEBI" id="CHEBI:15377"/>
        <dbReference type="ChEBI" id="CHEBI:15378"/>
        <dbReference type="ChEBI" id="CHEBI:30616"/>
        <dbReference type="ChEBI" id="CHEBI:43474"/>
        <dbReference type="ChEBI" id="CHEBI:456216"/>
    </reaction>
    <physiologicalReaction direction="left-to-right" evidence="11">
        <dbReference type="Rhea" id="RHEA:13066"/>
    </physiologicalReaction>
</comment>
<dbReference type="Proteomes" id="UP000007797">
    <property type="component" value="Unassembled WGS sequence"/>
</dbReference>
<keyword evidence="9" id="KW-0496">Mitochondrion</keyword>
<keyword evidence="5" id="KW-0999">Mitochondrion inner membrane</keyword>
<dbReference type="GO" id="GO:0005743">
    <property type="term" value="C:mitochondrial inner membrane"/>
    <property type="evidence" value="ECO:0007669"/>
    <property type="project" value="UniProtKB-SubCell"/>
</dbReference>
<dbReference type="GO" id="GO:0005524">
    <property type="term" value="F:ATP binding"/>
    <property type="evidence" value="ECO:0007669"/>
    <property type="project" value="UniProtKB-KW"/>
</dbReference>
<dbReference type="RefSeq" id="XP_004362830.1">
    <property type="nucleotide sequence ID" value="XM_004362773.1"/>
</dbReference>
<dbReference type="InterPro" id="IPR003593">
    <property type="entry name" value="AAA+_ATPase"/>
</dbReference>
<comment type="subcellular location">
    <subcellularLocation>
        <location evidence="1">Mitochondrion inner membrane</location>
        <topology evidence="1">Single-pass membrane protein</topology>
    </subcellularLocation>
</comment>
<evidence type="ECO:0000256" key="2">
    <source>
        <dbReference type="ARBA" id="ARBA00007448"/>
    </source>
</evidence>
<evidence type="ECO:0000256" key="9">
    <source>
        <dbReference type="ARBA" id="ARBA00023128"/>
    </source>
</evidence>
<dbReference type="AlphaFoldDB" id="F4PGZ5"/>
<keyword evidence="7 12" id="KW-0067">ATP-binding</keyword>
<evidence type="ECO:0000256" key="11">
    <source>
        <dbReference type="ARBA" id="ARBA00048778"/>
    </source>
</evidence>
<dbReference type="Pfam" id="PF00004">
    <property type="entry name" value="AAA"/>
    <property type="match status" value="1"/>
</dbReference>
<evidence type="ECO:0000256" key="7">
    <source>
        <dbReference type="ARBA" id="ARBA00022840"/>
    </source>
</evidence>
<dbReference type="InterPro" id="IPR027417">
    <property type="entry name" value="P-loop_NTPase"/>
</dbReference>
<protein>
    <submittedName>
        <fullName evidence="14">Mitochondrial chaperone BCS1</fullName>
    </submittedName>
</protein>
<dbReference type="InterPro" id="IPR003960">
    <property type="entry name" value="ATPase_AAA_CS"/>
</dbReference>
<keyword evidence="3" id="KW-0812">Transmembrane</keyword>
<dbReference type="PROSITE" id="PS00674">
    <property type="entry name" value="AAA"/>
    <property type="match status" value="1"/>
</dbReference>
<reference evidence="15" key="1">
    <citation type="journal article" date="2011" name="Genome Res.">
        <title>Phylogeny-wide analysis of social amoeba genomes highlights ancient origins for complex intercellular communication.</title>
        <authorList>
            <person name="Heidel A.J."/>
            <person name="Lawal H.M."/>
            <person name="Felder M."/>
            <person name="Schilde C."/>
            <person name="Helps N.R."/>
            <person name="Tunggal B."/>
            <person name="Rivero F."/>
            <person name="John U."/>
            <person name="Schleicher M."/>
            <person name="Eichinger L."/>
            <person name="Platzer M."/>
            <person name="Noegel A.A."/>
            <person name="Schaap P."/>
            <person name="Gloeckner G."/>
        </authorList>
    </citation>
    <scope>NUCLEOTIDE SEQUENCE [LARGE SCALE GENOMIC DNA]</scope>
    <source>
        <strain evidence="15">SH3</strain>
    </source>
</reference>
<comment type="similarity">
    <text evidence="2">Belongs to the AAA ATPase family. BCS1 subfamily.</text>
</comment>
<dbReference type="PANTHER" id="PTHR23070">
    <property type="entry name" value="BCS1 AAA-TYPE ATPASE"/>
    <property type="match status" value="1"/>
</dbReference>
<dbReference type="OrthoDB" id="10251412at2759"/>
<gene>
    <name evidence="14" type="primary">bcs1lA</name>
    <name evidence="14" type="ORF">DFA_03225</name>
</gene>
<dbReference type="EMBL" id="GL883006">
    <property type="protein sequence ID" value="EGG24979.1"/>
    <property type="molecule type" value="Genomic_DNA"/>
</dbReference>
<dbReference type="InterPro" id="IPR057495">
    <property type="entry name" value="AAA_lid_BCS1"/>
</dbReference>
<dbReference type="OMA" id="LFMTTNK"/>
<dbReference type="GeneID" id="14877557"/>
<evidence type="ECO:0000256" key="12">
    <source>
        <dbReference type="RuleBase" id="RU003651"/>
    </source>
</evidence>
<proteinExistence type="inferred from homology"/>